<keyword evidence="3" id="KW-1185">Reference proteome</keyword>
<keyword evidence="1" id="KW-0472">Membrane</keyword>
<sequence>MSESKQSRGINWSAISAIAAIAAVVIGVRYNAKQLELSTSQLSQQRQQFEAQLERQMKPFVAFDRVTFSFPIESSDVQNRRFDFIRKDGMVVDQIPIPSLTNYGPGPALHVEVSYEGTVKTLSPTAPMHLLPQQQARYFAIPGAINDASDPKRSTKESVLIRCRDSRGRQHQTEQEYTCSVDIENKTIQFQFGTITTLPIDFTMPEYSRFSSWSAPDVKPTYDLTP</sequence>
<accession>A0A2G1W7V0</accession>
<gene>
    <name evidence="2" type="ORF">CEE69_11735</name>
</gene>
<dbReference type="GeneID" id="90608814"/>
<keyword evidence="1" id="KW-1133">Transmembrane helix</keyword>
<dbReference type="OrthoDB" id="256242at2"/>
<protein>
    <submittedName>
        <fullName evidence="2">Uncharacterized protein</fullName>
    </submittedName>
</protein>
<feature type="transmembrane region" description="Helical" evidence="1">
    <location>
        <begin position="12"/>
        <end position="32"/>
    </location>
</feature>
<evidence type="ECO:0000256" key="1">
    <source>
        <dbReference type="SAM" id="Phobius"/>
    </source>
</evidence>
<dbReference type="Proteomes" id="UP000225740">
    <property type="component" value="Unassembled WGS sequence"/>
</dbReference>
<dbReference type="AlphaFoldDB" id="A0A2G1W7V0"/>
<dbReference type="RefSeq" id="WP_099260846.1">
    <property type="nucleotide sequence ID" value="NZ_NIZW01000008.1"/>
</dbReference>
<reference evidence="2 3" key="1">
    <citation type="submission" date="2017-06" db="EMBL/GenBank/DDBJ databases">
        <title>Description of Rhodopirellula bahusiensis sp. nov.</title>
        <authorList>
            <person name="Kizina J."/>
            <person name="Harder J."/>
        </authorList>
    </citation>
    <scope>NUCLEOTIDE SEQUENCE [LARGE SCALE GENOMIC DNA]</scope>
    <source>
        <strain evidence="2 3">SWK21</strain>
    </source>
</reference>
<evidence type="ECO:0000313" key="2">
    <source>
        <dbReference type="EMBL" id="PHQ35088.1"/>
    </source>
</evidence>
<comment type="caution">
    <text evidence="2">The sequence shown here is derived from an EMBL/GenBank/DDBJ whole genome shotgun (WGS) entry which is preliminary data.</text>
</comment>
<dbReference type="EMBL" id="NIZW01000008">
    <property type="protein sequence ID" value="PHQ35088.1"/>
    <property type="molecule type" value="Genomic_DNA"/>
</dbReference>
<keyword evidence="1" id="KW-0812">Transmembrane</keyword>
<proteinExistence type="predicted"/>
<evidence type="ECO:0000313" key="3">
    <source>
        <dbReference type="Proteomes" id="UP000225740"/>
    </source>
</evidence>
<organism evidence="2 3">
    <name type="scientific">Rhodopirellula bahusiensis</name>
    <dbReference type="NCBI Taxonomy" id="2014065"/>
    <lineage>
        <taxon>Bacteria</taxon>
        <taxon>Pseudomonadati</taxon>
        <taxon>Planctomycetota</taxon>
        <taxon>Planctomycetia</taxon>
        <taxon>Pirellulales</taxon>
        <taxon>Pirellulaceae</taxon>
        <taxon>Rhodopirellula</taxon>
    </lineage>
</organism>
<name>A0A2G1W7V0_9BACT</name>